<evidence type="ECO:0000256" key="7">
    <source>
        <dbReference type="ARBA" id="ARBA00022692"/>
    </source>
</evidence>
<dbReference type="NCBIfam" id="TIGR01982">
    <property type="entry name" value="UbiB"/>
    <property type="match status" value="1"/>
</dbReference>
<keyword evidence="11 13" id="KW-1133">Transmembrane helix</keyword>
<dbReference type="InterPro" id="IPR011009">
    <property type="entry name" value="Kinase-like_dom_sf"/>
</dbReference>
<dbReference type="InterPro" id="IPR010232">
    <property type="entry name" value="UbiB"/>
</dbReference>
<comment type="function">
    <text evidence="13">Is probably a protein kinase regulator of UbiI activity which is involved in aerobic coenzyme Q (ubiquinone) biosynthesis.</text>
</comment>
<keyword evidence="10 13" id="KW-0067">ATP-binding</keyword>
<keyword evidence="8 13" id="KW-0547">Nucleotide-binding</keyword>
<evidence type="ECO:0000256" key="4">
    <source>
        <dbReference type="ARBA" id="ARBA00022519"/>
    </source>
</evidence>
<dbReference type="NCBIfam" id="NF003404">
    <property type="entry name" value="PRK04750.1"/>
    <property type="match status" value="1"/>
</dbReference>
<gene>
    <name evidence="13" type="primary">ubiB</name>
    <name evidence="15" type="ORF">soil367_14015</name>
</gene>
<dbReference type="GO" id="GO:0005524">
    <property type="term" value="F:ATP binding"/>
    <property type="evidence" value="ECO:0007669"/>
    <property type="project" value="UniProtKB-KW"/>
</dbReference>
<dbReference type="EC" id="2.7.-.-" evidence="13"/>
<feature type="active site" description="Proton acceptor" evidence="13">
    <location>
        <position position="284"/>
    </location>
</feature>
<evidence type="ECO:0000313" key="15">
    <source>
        <dbReference type="EMBL" id="QCF26958.1"/>
    </source>
</evidence>
<evidence type="ECO:0000256" key="8">
    <source>
        <dbReference type="ARBA" id="ARBA00022741"/>
    </source>
</evidence>
<evidence type="ECO:0000256" key="1">
    <source>
        <dbReference type="ARBA" id="ARBA00005020"/>
    </source>
</evidence>
<dbReference type="GO" id="GO:0005886">
    <property type="term" value="C:plasma membrane"/>
    <property type="evidence" value="ECO:0007669"/>
    <property type="project" value="UniProtKB-UniRule"/>
</dbReference>
<dbReference type="PANTHER" id="PTHR10566:SF113">
    <property type="entry name" value="PROTEIN ACTIVITY OF BC1 COMPLEX KINASE 7, CHLOROPLASTIC"/>
    <property type="match status" value="1"/>
</dbReference>
<feature type="binding site" evidence="13">
    <location>
        <position position="149"/>
    </location>
    <ligand>
        <name>ATP</name>
        <dbReference type="ChEBI" id="CHEBI:30616"/>
    </ligand>
</feature>
<sequence>MSRARRLVRITWVICRFRLDDFLHQVRLPLPVRLLLLFAPWHLFPRNKVSRGERLRLALEQLGPVFVKFGQILSTRRDLLPEDMADALRDLQDRVPPFPGEQAQQIVEHDLGKPVGELFRAFDASPLASASVAQVHAAELLTGQEVVVKVIRPGIEKVIHQDIALMYLLARLLQRHWPDGRRLRPVEVVADYEQTIFDELDLQREAANASQLRRNFPDSTLIYIPEVFWNFVSRRVLVMERIYGIPVADMAALQEAGADLRILAEKGVETFFTQVFRDSFFHADMHPGNIFIDASNPRDPRYIAIDFGIVGTLTPADQTYLARNLLAFFNRDYRQVAELHVQSGWVPATTRVNEFEAAIRTVCEPIFERPLKEISFGQFLLRLFQVARRFNMEVQPQLVLLQKTLLNVEGLGRQLYPDLDLWRTAHPFLEDWMYQRLAPPGLIKTMREQLPDWLEQTPEMPQLLHDALKQLTRLESTNRSEEKVLTSLRDEVSIAASRHRRYWLATLCVGGAVVVSDMSTLEWFRQLPPSSWILVAAAAYLLWPRRNETEIKAEHDR</sequence>
<dbReference type="CDD" id="cd13972">
    <property type="entry name" value="UbiB"/>
    <property type="match status" value="1"/>
</dbReference>
<dbReference type="InterPro" id="IPR045308">
    <property type="entry name" value="UbiB_bact"/>
</dbReference>
<comment type="similarity">
    <text evidence="13">Belongs to the ABC1 family. UbiB subfamily.</text>
</comment>
<keyword evidence="4" id="KW-0997">Cell inner membrane</keyword>
<dbReference type="GO" id="GO:0010795">
    <property type="term" value="P:regulation of ubiquinone biosynthetic process"/>
    <property type="evidence" value="ECO:0007669"/>
    <property type="project" value="UniProtKB-UniRule"/>
</dbReference>
<dbReference type="GO" id="GO:0006744">
    <property type="term" value="P:ubiquinone biosynthetic process"/>
    <property type="evidence" value="ECO:0007669"/>
    <property type="project" value="UniProtKB-UniPathway"/>
</dbReference>
<protein>
    <recommendedName>
        <fullName evidence="13">Probable protein kinase UbiB</fullName>
        <ecNumber evidence="13">2.7.-.-</ecNumber>
    </recommendedName>
    <alternativeName>
        <fullName evidence="13">Ubiquinone biosynthesis protein UbiB</fullName>
    </alternativeName>
</protein>
<dbReference type="HAMAP" id="MF_00414">
    <property type="entry name" value="UbiB"/>
    <property type="match status" value="1"/>
</dbReference>
<dbReference type="UniPathway" id="UPA00232"/>
<evidence type="ECO:0000259" key="14">
    <source>
        <dbReference type="Pfam" id="PF03109"/>
    </source>
</evidence>
<evidence type="ECO:0000256" key="5">
    <source>
        <dbReference type="ARBA" id="ARBA00022679"/>
    </source>
</evidence>
<evidence type="ECO:0000256" key="10">
    <source>
        <dbReference type="ARBA" id="ARBA00022840"/>
    </source>
</evidence>
<keyword evidence="6 13" id="KW-0831">Ubiquinone biosynthesis</keyword>
<comment type="pathway">
    <text evidence="1 13">Cofactor biosynthesis; ubiquinone biosynthesis [regulation].</text>
</comment>
<evidence type="ECO:0000313" key="16">
    <source>
        <dbReference type="Proteomes" id="UP000298049"/>
    </source>
</evidence>
<feature type="binding site" evidence="13">
    <location>
        <begin position="127"/>
        <end position="135"/>
    </location>
    <ligand>
        <name>ATP</name>
        <dbReference type="ChEBI" id="CHEBI:30616"/>
    </ligand>
</feature>
<dbReference type="RefSeq" id="WP_136549665.1">
    <property type="nucleotide sequence ID" value="NZ_CP031093.1"/>
</dbReference>
<dbReference type="SUPFAM" id="SSF56112">
    <property type="entry name" value="Protein kinase-like (PK-like)"/>
    <property type="match status" value="1"/>
</dbReference>
<dbReference type="Proteomes" id="UP000298049">
    <property type="component" value="Chromosome"/>
</dbReference>
<name>A0A4P7XIW9_9ALTE</name>
<organism evidence="15 16">
    <name type="scientific">Hydrocarboniclastica marina</name>
    <dbReference type="NCBI Taxonomy" id="2259620"/>
    <lineage>
        <taxon>Bacteria</taxon>
        <taxon>Pseudomonadati</taxon>
        <taxon>Pseudomonadota</taxon>
        <taxon>Gammaproteobacteria</taxon>
        <taxon>Alteromonadales</taxon>
        <taxon>Alteromonadaceae</taxon>
        <taxon>Hydrocarboniclastica</taxon>
    </lineage>
</organism>
<reference evidence="15 16" key="1">
    <citation type="submission" date="2018-07" db="EMBL/GenBank/DDBJ databases">
        <title>Marsedoiliclastica nanhaica gen. nov. sp. nov., a novel marine hydrocarbonoclastic bacterium isolated from an in-situ enriched hydrocarbon-degrading consortium in deep-sea sediment.</title>
        <authorList>
            <person name="Dong C."/>
            <person name="Ma T."/>
            <person name="Liu R."/>
            <person name="Shao Z."/>
        </authorList>
    </citation>
    <scope>NUCLEOTIDE SEQUENCE [LARGE SCALE GENOMIC DNA]</scope>
    <source>
        <strain evidence="16">soil36-7</strain>
    </source>
</reference>
<evidence type="ECO:0000256" key="3">
    <source>
        <dbReference type="ARBA" id="ARBA00022475"/>
    </source>
</evidence>
<keyword evidence="5 13" id="KW-0808">Transferase</keyword>
<accession>A0A4P7XIW9</accession>
<keyword evidence="16" id="KW-1185">Reference proteome</keyword>
<evidence type="ECO:0000256" key="6">
    <source>
        <dbReference type="ARBA" id="ARBA00022688"/>
    </source>
</evidence>
<keyword evidence="15" id="KW-0830">Ubiquinone</keyword>
<evidence type="ECO:0000256" key="13">
    <source>
        <dbReference type="HAMAP-Rule" id="MF_00414"/>
    </source>
</evidence>
<dbReference type="PANTHER" id="PTHR10566">
    <property type="entry name" value="CHAPERONE-ACTIVITY OF BC1 COMPLEX CABC1 -RELATED"/>
    <property type="match status" value="1"/>
</dbReference>
<dbReference type="EMBL" id="CP031093">
    <property type="protein sequence ID" value="QCF26958.1"/>
    <property type="molecule type" value="Genomic_DNA"/>
</dbReference>
<dbReference type="AlphaFoldDB" id="A0A4P7XIW9"/>
<dbReference type="Pfam" id="PF03109">
    <property type="entry name" value="ABC1"/>
    <property type="match status" value="1"/>
</dbReference>
<comment type="similarity">
    <text evidence="2">Belongs to the protein kinase superfamily. ADCK protein kinase family.</text>
</comment>
<evidence type="ECO:0000256" key="12">
    <source>
        <dbReference type="ARBA" id="ARBA00023136"/>
    </source>
</evidence>
<evidence type="ECO:0000256" key="9">
    <source>
        <dbReference type="ARBA" id="ARBA00022777"/>
    </source>
</evidence>
<dbReference type="InterPro" id="IPR050154">
    <property type="entry name" value="UbiB_kinase"/>
</dbReference>
<evidence type="ECO:0000256" key="2">
    <source>
        <dbReference type="ARBA" id="ARBA00009670"/>
    </source>
</evidence>
<dbReference type="KEGG" id="hmi:soil367_14015"/>
<keyword evidence="12 13" id="KW-0472">Membrane</keyword>
<proteinExistence type="inferred from homology"/>
<keyword evidence="9 13" id="KW-0418">Kinase</keyword>
<dbReference type="InterPro" id="IPR004147">
    <property type="entry name" value="ABC1_dom"/>
</dbReference>
<dbReference type="GO" id="GO:0004672">
    <property type="term" value="F:protein kinase activity"/>
    <property type="evidence" value="ECO:0007669"/>
    <property type="project" value="UniProtKB-UniRule"/>
</dbReference>
<keyword evidence="7 13" id="KW-0812">Transmembrane</keyword>
<keyword evidence="3 13" id="KW-1003">Cell membrane</keyword>
<dbReference type="OrthoDB" id="9795390at2"/>
<feature type="domain" description="ABC1 atypical kinase-like" evidence="14">
    <location>
        <begin position="91"/>
        <end position="340"/>
    </location>
</feature>
<evidence type="ECO:0000256" key="11">
    <source>
        <dbReference type="ARBA" id="ARBA00022989"/>
    </source>
</evidence>